<dbReference type="GO" id="GO:0005886">
    <property type="term" value="C:plasma membrane"/>
    <property type="evidence" value="ECO:0007669"/>
    <property type="project" value="UniProtKB-SubCell"/>
</dbReference>
<keyword evidence="7" id="KW-1133">Transmembrane helix</keyword>
<evidence type="ECO:0000256" key="2">
    <source>
        <dbReference type="ARBA" id="ARBA00022448"/>
    </source>
</evidence>
<evidence type="ECO:0000256" key="7">
    <source>
        <dbReference type="SAM" id="Phobius"/>
    </source>
</evidence>
<keyword evidence="6" id="KW-0739">Sodium transport</keyword>
<organism evidence="8 9">
    <name type="scientific">Armadillidium nasatum</name>
    <dbReference type="NCBI Taxonomy" id="96803"/>
    <lineage>
        <taxon>Eukaryota</taxon>
        <taxon>Metazoa</taxon>
        <taxon>Ecdysozoa</taxon>
        <taxon>Arthropoda</taxon>
        <taxon>Crustacea</taxon>
        <taxon>Multicrustacea</taxon>
        <taxon>Malacostraca</taxon>
        <taxon>Eumalacostraca</taxon>
        <taxon>Peracarida</taxon>
        <taxon>Isopoda</taxon>
        <taxon>Oniscidea</taxon>
        <taxon>Crinocheta</taxon>
        <taxon>Armadillidiidae</taxon>
        <taxon>Armadillidium</taxon>
    </lineage>
</organism>
<feature type="non-terminal residue" evidence="8">
    <location>
        <position position="155"/>
    </location>
</feature>
<evidence type="ECO:0000256" key="5">
    <source>
        <dbReference type="ARBA" id="ARBA00023065"/>
    </source>
</evidence>
<dbReference type="InterPro" id="IPR038377">
    <property type="entry name" value="Na/Glc_symporter_sf"/>
</dbReference>
<dbReference type="GO" id="GO:0015293">
    <property type="term" value="F:symporter activity"/>
    <property type="evidence" value="ECO:0007669"/>
    <property type="project" value="TreeGrafter"/>
</dbReference>
<evidence type="ECO:0000256" key="1">
    <source>
        <dbReference type="ARBA" id="ARBA00004651"/>
    </source>
</evidence>
<protein>
    <recommendedName>
        <fullName evidence="10">Sodium-coupled monocarboxylate transporter 2</fullName>
    </recommendedName>
</protein>
<keyword evidence="4" id="KW-0915">Sodium</keyword>
<evidence type="ECO:0000256" key="6">
    <source>
        <dbReference type="ARBA" id="ARBA00023201"/>
    </source>
</evidence>
<reference evidence="8 9" key="1">
    <citation type="journal article" date="2019" name="PLoS Biol.">
        <title>Sex chromosomes control vertical transmission of feminizing Wolbachia symbionts in an isopod.</title>
        <authorList>
            <person name="Becking T."/>
            <person name="Chebbi M.A."/>
            <person name="Giraud I."/>
            <person name="Moumen B."/>
            <person name="Laverre T."/>
            <person name="Caubet Y."/>
            <person name="Peccoud J."/>
            <person name="Gilbert C."/>
            <person name="Cordaux R."/>
        </authorList>
    </citation>
    <scope>NUCLEOTIDE SEQUENCE [LARGE SCALE GENOMIC DNA]</scope>
    <source>
        <strain evidence="8">ANa2</strain>
        <tissue evidence="8">Whole body excluding digestive tract and cuticle</tissue>
    </source>
</reference>
<dbReference type="Proteomes" id="UP000326759">
    <property type="component" value="Unassembled WGS sequence"/>
</dbReference>
<evidence type="ECO:0008006" key="10">
    <source>
        <dbReference type="Google" id="ProtNLM"/>
    </source>
</evidence>
<feature type="transmembrane region" description="Helical" evidence="7">
    <location>
        <begin position="130"/>
        <end position="151"/>
    </location>
</feature>
<keyword evidence="7" id="KW-0472">Membrane</keyword>
<keyword evidence="9" id="KW-1185">Reference proteome</keyword>
<dbReference type="Gene3D" id="1.20.1730.10">
    <property type="entry name" value="Sodium/glucose cotransporter"/>
    <property type="match status" value="1"/>
</dbReference>
<evidence type="ECO:0000313" key="8">
    <source>
        <dbReference type="EMBL" id="KAB7502595.1"/>
    </source>
</evidence>
<dbReference type="OrthoDB" id="6362896at2759"/>
<comment type="caution">
    <text evidence="8">The sequence shown here is derived from an EMBL/GenBank/DDBJ whole genome shotgun (WGS) entry which is preliminary data.</text>
</comment>
<gene>
    <name evidence="8" type="ORF">Anas_13227</name>
</gene>
<keyword evidence="7" id="KW-0812">Transmembrane</keyword>
<dbReference type="InterPro" id="IPR051163">
    <property type="entry name" value="Sodium:Solute_Symporter_SSF"/>
</dbReference>
<accession>A0A5N5TBW7</accession>
<evidence type="ECO:0000313" key="9">
    <source>
        <dbReference type="Proteomes" id="UP000326759"/>
    </source>
</evidence>
<dbReference type="PANTHER" id="PTHR42985">
    <property type="entry name" value="SODIUM-COUPLED MONOCARBOXYLATE TRANSPORTER"/>
    <property type="match status" value="1"/>
</dbReference>
<evidence type="ECO:0000256" key="3">
    <source>
        <dbReference type="ARBA" id="ARBA00022475"/>
    </source>
</evidence>
<feature type="transmembrane region" description="Helical" evidence="7">
    <location>
        <begin position="89"/>
        <end position="110"/>
    </location>
</feature>
<keyword evidence="3" id="KW-1003">Cell membrane</keyword>
<dbReference type="PANTHER" id="PTHR42985:SF2">
    <property type="entry name" value="SODIUM-DEPENDENT MULTIVITAMIN TRANSPORTER"/>
    <property type="match status" value="1"/>
</dbReference>
<dbReference type="GO" id="GO:0006814">
    <property type="term" value="P:sodium ion transport"/>
    <property type="evidence" value="ECO:0007669"/>
    <property type="project" value="UniProtKB-KW"/>
</dbReference>
<keyword evidence="2" id="KW-0813">Transport</keyword>
<comment type="subcellular location">
    <subcellularLocation>
        <location evidence="1">Cell membrane</location>
        <topology evidence="1">Multi-pass membrane protein</topology>
    </subcellularLocation>
</comment>
<sequence length="155" mass="17155">MMVGLTTIVTIGIIQNDGFIEMLHTASKGGSMEFFEKRLNPFVRFSFINSFTYSFFSYLGKFASDQICCHRLCAVKNIDNAKMVIHYNIYGKVIINLLIFCGGLMAYATYAGCDPMVLGLIKKKGQILPFFLMDNLSLIPGLPGIFVALLLGGTL</sequence>
<keyword evidence="5" id="KW-0406">Ion transport</keyword>
<name>A0A5N5TBW7_9CRUS</name>
<proteinExistence type="predicted"/>
<dbReference type="EMBL" id="SEYY01007150">
    <property type="protein sequence ID" value="KAB7502595.1"/>
    <property type="molecule type" value="Genomic_DNA"/>
</dbReference>
<dbReference type="AlphaFoldDB" id="A0A5N5TBW7"/>
<evidence type="ECO:0000256" key="4">
    <source>
        <dbReference type="ARBA" id="ARBA00023053"/>
    </source>
</evidence>